<proteinExistence type="predicted"/>
<dbReference type="AlphaFoldDB" id="A0A1F6DXJ6"/>
<evidence type="ECO:0000313" key="2">
    <source>
        <dbReference type="Proteomes" id="UP000177652"/>
    </source>
</evidence>
<sequence>MFGIHLGGVRSPRRWRGEKIVAVADIGSGSAAVAILAVPKEGPARILAAERRILPIEERTPEAIIAAIAQHLSEAGGHVLATHRKNGGVIPRSVHAIIRAPWTQSKTVSAKTTLPTSTKISRKLIVQLSQQALASDTEFERSNLIEAGVVRVEVNGYPTAQPEGKSGDMLSVAALVSECDGQLRASVAGVLQQLFGAHPSTISSGVRAILSVMRDMPGAPDDFVIMDMASEGTNFVVVREGVTIEHAAMPEGKNSLLRRIGGNNLPADTLAMLRLVARGECHDPACATLGAAMTKCEPELVRSFGDIISKLVSRQRLPNHLILATNEGLMPWLSAFFSRIDFAQFTTTTQPFIVSTLKPVDLAHWALPDTMVRTDTGILLAAALVNIKERA</sequence>
<dbReference type="EMBL" id="MFLK01000018">
    <property type="protein sequence ID" value="OGG66143.1"/>
    <property type="molecule type" value="Genomic_DNA"/>
</dbReference>
<evidence type="ECO:0000313" key="1">
    <source>
        <dbReference type="EMBL" id="OGG66143.1"/>
    </source>
</evidence>
<protein>
    <recommendedName>
        <fullName evidence="3">SHS2 domain-containing protein</fullName>
    </recommendedName>
</protein>
<comment type="caution">
    <text evidence="1">The sequence shown here is derived from an EMBL/GenBank/DDBJ whole genome shotgun (WGS) entry which is preliminary data.</text>
</comment>
<accession>A0A1F6DXJ6</accession>
<dbReference type="Proteomes" id="UP000177652">
    <property type="component" value="Unassembled WGS sequence"/>
</dbReference>
<evidence type="ECO:0008006" key="3">
    <source>
        <dbReference type="Google" id="ProtNLM"/>
    </source>
</evidence>
<dbReference type="STRING" id="1798497.A3D71_01340"/>
<reference evidence="1 2" key="1">
    <citation type="journal article" date="2016" name="Nat. Commun.">
        <title>Thousands of microbial genomes shed light on interconnected biogeochemical processes in an aquifer system.</title>
        <authorList>
            <person name="Anantharaman K."/>
            <person name="Brown C.T."/>
            <person name="Hug L.A."/>
            <person name="Sharon I."/>
            <person name="Castelle C.J."/>
            <person name="Probst A.J."/>
            <person name="Thomas B.C."/>
            <person name="Singh A."/>
            <person name="Wilkins M.J."/>
            <person name="Karaoz U."/>
            <person name="Brodie E.L."/>
            <person name="Williams K.H."/>
            <person name="Hubbard S.S."/>
            <person name="Banfield J.F."/>
        </authorList>
    </citation>
    <scope>NUCLEOTIDE SEQUENCE [LARGE SCALE GENOMIC DNA]</scope>
</reference>
<name>A0A1F6DXJ6_9BACT</name>
<gene>
    <name evidence="1" type="ORF">A3D71_01340</name>
</gene>
<organism evidence="1 2">
    <name type="scientific">Candidatus Kaiserbacteria bacterium RIFCSPHIGHO2_02_FULL_55_20</name>
    <dbReference type="NCBI Taxonomy" id="1798497"/>
    <lineage>
        <taxon>Bacteria</taxon>
        <taxon>Candidatus Kaiseribacteriota</taxon>
    </lineage>
</organism>